<evidence type="ECO:0000313" key="3">
    <source>
        <dbReference type="Proteomes" id="UP000253509"/>
    </source>
</evidence>
<sequence length="622" mass="64986">MRSLQAAETSTDKGSRFSDRGPFVYVRENRQAIRGWLLYVLLLVLASVCVLPDVAADPAGSVYAGNDDSSLFIWWLAHAAEVLASRLGLSGSADGFLYTHEMNALAGGVNGAWNTSLLGPALLLAPVTWIAGPIISYNLLILAIPVVNSVATAVLFRRFLRPVPAFTAAAGVGFSSYTVAQMAGHPNLALAFTPPLVAAAILGLLALPMAPESPLRRHGRFRLLTAGLGMLLGFQFYVSTEVLAGTFLAALCLLACLAASRAHPPRAWLTLLRGGVLASALALLIALPLLLTMLGPNAPSGAIRPHGVWNTDLLDPIIPAGPPLIGAGSSPIPRVLPLDGAEIGGYMGIPALIAAAVIVIGLRRTRFSRLLLVTAATGILVFSLSLGSPVLLGGRVLSAHGPFALVEAVPVLNNLLPMRLVVHSVIALCAILGVGLQWALDHRRSRRGQALLALLAVAAVVAMPGAQTARAVHVPEFHRNGAEAIPEGSVVKTLPRPLAWATPHADEAMVWQAVSGFRYRETGGYFIGSSRDSPLVYSAPEDALDRVLGDAPISAEADLPDPASAPVADAVDQLRAAGVDHVVLAPDSPLLADSRVLEEFLTACLGPPSVDGQGVLVYPLSR</sequence>
<keyword evidence="1" id="KW-0472">Membrane</keyword>
<evidence type="ECO:0000313" key="2">
    <source>
        <dbReference type="EMBL" id="RBP71748.1"/>
    </source>
</evidence>
<keyword evidence="1" id="KW-1133">Transmembrane helix</keyword>
<feature type="transmembrane region" description="Helical" evidence="1">
    <location>
        <begin position="343"/>
        <end position="363"/>
    </location>
</feature>
<feature type="transmembrane region" description="Helical" evidence="1">
    <location>
        <begin position="36"/>
        <end position="55"/>
    </location>
</feature>
<proteinExistence type="predicted"/>
<keyword evidence="1" id="KW-0812">Transmembrane</keyword>
<dbReference type="AlphaFoldDB" id="A0A366ILW5"/>
<feature type="transmembrane region" description="Helical" evidence="1">
    <location>
        <begin position="242"/>
        <end position="259"/>
    </location>
</feature>
<feature type="transmembrane region" description="Helical" evidence="1">
    <location>
        <begin position="451"/>
        <end position="469"/>
    </location>
</feature>
<comment type="caution">
    <text evidence="2">The sequence shown here is derived from an EMBL/GenBank/DDBJ whole genome shotgun (WGS) entry which is preliminary data.</text>
</comment>
<reference evidence="2 3" key="1">
    <citation type="submission" date="2018-06" db="EMBL/GenBank/DDBJ databases">
        <title>Freshwater and sediment microbial communities from various areas in North America, analyzing microbe dynamics in response to fracking.</title>
        <authorList>
            <person name="Lamendella R."/>
        </authorList>
    </citation>
    <scope>NUCLEOTIDE SEQUENCE [LARGE SCALE GENOMIC DNA]</scope>
    <source>
        <strain evidence="2 3">3b_TX</strain>
    </source>
</reference>
<name>A0A366ILW5_9MICO</name>
<feature type="transmembrane region" description="Helical" evidence="1">
    <location>
        <begin position="370"/>
        <end position="392"/>
    </location>
</feature>
<organism evidence="2 3">
    <name type="scientific">Brevibacterium celere</name>
    <dbReference type="NCBI Taxonomy" id="225845"/>
    <lineage>
        <taxon>Bacteria</taxon>
        <taxon>Bacillati</taxon>
        <taxon>Actinomycetota</taxon>
        <taxon>Actinomycetes</taxon>
        <taxon>Micrococcales</taxon>
        <taxon>Brevibacteriaceae</taxon>
        <taxon>Brevibacterium</taxon>
    </lineage>
</organism>
<dbReference type="EMBL" id="QNSB01000005">
    <property type="protein sequence ID" value="RBP71748.1"/>
    <property type="molecule type" value="Genomic_DNA"/>
</dbReference>
<feature type="transmembrane region" description="Helical" evidence="1">
    <location>
        <begin position="188"/>
        <end position="207"/>
    </location>
</feature>
<feature type="transmembrane region" description="Helical" evidence="1">
    <location>
        <begin position="137"/>
        <end position="156"/>
    </location>
</feature>
<feature type="transmembrane region" description="Helical" evidence="1">
    <location>
        <begin position="271"/>
        <end position="291"/>
    </location>
</feature>
<feature type="transmembrane region" description="Helical" evidence="1">
    <location>
        <begin position="111"/>
        <end position="131"/>
    </location>
</feature>
<evidence type="ECO:0008006" key="4">
    <source>
        <dbReference type="Google" id="ProtNLM"/>
    </source>
</evidence>
<keyword evidence="3" id="KW-1185">Reference proteome</keyword>
<accession>A0A366ILW5</accession>
<feature type="transmembrane region" description="Helical" evidence="1">
    <location>
        <begin position="420"/>
        <end position="439"/>
    </location>
</feature>
<feature type="transmembrane region" description="Helical" evidence="1">
    <location>
        <begin position="75"/>
        <end position="99"/>
    </location>
</feature>
<evidence type="ECO:0000256" key="1">
    <source>
        <dbReference type="SAM" id="Phobius"/>
    </source>
</evidence>
<protein>
    <recommendedName>
        <fullName evidence="4">4-amino-4-deoxy-L-arabinose transferase-like glycosyltransferase</fullName>
    </recommendedName>
</protein>
<gene>
    <name evidence="2" type="ORF">DFO65_105354</name>
</gene>
<dbReference type="Proteomes" id="UP000253509">
    <property type="component" value="Unassembled WGS sequence"/>
</dbReference>